<dbReference type="InterPro" id="IPR051791">
    <property type="entry name" value="Pra-immunoreactive"/>
</dbReference>
<evidence type="ECO:0000256" key="6">
    <source>
        <dbReference type="SAM" id="Phobius"/>
    </source>
</evidence>
<keyword evidence="2" id="KW-1003">Cell membrane</keyword>
<dbReference type="EMBL" id="FUXP01000011">
    <property type="protein sequence ID" value="SKA20284.1"/>
    <property type="molecule type" value="Genomic_DNA"/>
</dbReference>
<accession>A0A1T4RW96</accession>
<dbReference type="OrthoDB" id="9793824at2"/>
<reference evidence="8 9" key="1">
    <citation type="submission" date="2017-02" db="EMBL/GenBank/DDBJ databases">
        <authorList>
            <person name="Peterson S.W."/>
        </authorList>
    </citation>
    <scope>NUCLEOTIDE SEQUENCE [LARGE SCALE GENOMIC DNA]</scope>
    <source>
        <strain evidence="8 9">DSM 21749</strain>
    </source>
</reference>
<name>A0A1T4RW96_9GAMM</name>
<gene>
    <name evidence="8" type="ORF">SAMN02745674_02418</name>
</gene>
<dbReference type="Pfam" id="PF06271">
    <property type="entry name" value="RDD"/>
    <property type="match status" value="1"/>
</dbReference>
<keyword evidence="4 6" id="KW-1133">Transmembrane helix</keyword>
<proteinExistence type="predicted"/>
<keyword evidence="9" id="KW-1185">Reference proteome</keyword>
<feature type="domain" description="RDD" evidence="7">
    <location>
        <begin position="22"/>
        <end position="154"/>
    </location>
</feature>
<evidence type="ECO:0000256" key="5">
    <source>
        <dbReference type="ARBA" id="ARBA00023136"/>
    </source>
</evidence>
<dbReference type="AlphaFoldDB" id="A0A1T4RW96"/>
<dbReference type="RefSeq" id="WP_078758961.1">
    <property type="nucleotide sequence ID" value="NZ_FUXP01000011.1"/>
</dbReference>
<dbReference type="PANTHER" id="PTHR36115:SF10">
    <property type="entry name" value="RDD DOMAIN-CONTAINING PROTEIN"/>
    <property type="match status" value="1"/>
</dbReference>
<evidence type="ECO:0000313" key="8">
    <source>
        <dbReference type="EMBL" id="SKA20284.1"/>
    </source>
</evidence>
<dbReference type="STRING" id="1122188.SAMN02745674_02418"/>
<keyword evidence="3 6" id="KW-0812">Transmembrane</keyword>
<comment type="subcellular location">
    <subcellularLocation>
        <location evidence="1">Cell membrane</location>
        <topology evidence="1">Multi-pass membrane protein</topology>
    </subcellularLocation>
</comment>
<feature type="transmembrane region" description="Helical" evidence="6">
    <location>
        <begin position="67"/>
        <end position="89"/>
    </location>
</feature>
<dbReference type="Proteomes" id="UP000190061">
    <property type="component" value="Unassembled WGS sequence"/>
</dbReference>
<dbReference type="InterPro" id="IPR010432">
    <property type="entry name" value="RDD"/>
</dbReference>
<evidence type="ECO:0000256" key="3">
    <source>
        <dbReference type="ARBA" id="ARBA00022692"/>
    </source>
</evidence>
<dbReference type="GO" id="GO:0005886">
    <property type="term" value="C:plasma membrane"/>
    <property type="evidence" value="ECO:0007669"/>
    <property type="project" value="UniProtKB-SubCell"/>
</dbReference>
<keyword evidence="5 6" id="KW-0472">Membrane</keyword>
<evidence type="ECO:0000259" key="7">
    <source>
        <dbReference type="Pfam" id="PF06271"/>
    </source>
</evidence>
<evidence type="ECO:0000256" key="4">
    <source>
        <dbReference type="ARBA" id="ARBA00022989"/>
    </source>
</evidence>
<protein>
    <submittedName>
        <fullName evidence="8">RDD family protein</fullName>
    </submittedName>
</protein>
<evidence type="ECO:0000256" key="1">
    <source>
        <dbReference type="ARBA" id="ARBA00004651"/>
    </source>
</evidence>
<evidence type="ECO:0000256" key="2">
    <source>
        <dbReference type="ARBA" id="ARBA00022475"/>
    </source>
</evidence>
<feature type="transmembrane region" description="Helical" evidence="6">
    <location>
        <begin position="34"/>
        <end position="55"/>
    </location>
</feature>
<organism evidence="8 9">
    <name type="scientific">Lysobacter spongiicola DSM 21749</name>
    <dbReference type="NCBI Taxonomy" id="1122188"/>
    <lineage>
        <taxon>Bacteria</taxon>
        <taxon>Pseudomonadati</taxon>
        <taxon>Pseudomonadota</taxon>
        <taxon>Gammaproteobacteria</taxon>
        <taxon>Lysobacterales</taxon>
        <taxon>Lysobacteraceae</taxon>
        <taxon>Novilysobacter</taxon>
    </lineage>
</organism>
<sequence>MNHADNNPAEPHPPAHPRAPSHIGWRLLALFYDLWPALAMWMLAGAAFSAAHYFAGHDARENIQPFSAWQLALWAVCWLLAGAYAVVSWHRGGQTLGMRPWRLRVLAADGGCAPRRALVVRYAVGTLSLAVGGAGFWWAWVDRDGLTWHDRASGTRLRREPRRER</sequence>
<feature type="transmembrane region" description="Helical" evidence="6">
    <location>
        <begin position="119"/>
        <end position="140"/>
    </location>
</feature>
<evidence type="ECO:0000313" key="9">
    <source>
        <dbReference type="Proteomes" id="UP000190061"/>
    </source>
</evidence>
<dbReference type="PANTHER" id="PTHR36115">
    <property type="entry name" value="PROLINE-RICH ANTIGEN HOMOLOG-RELATED"/>
    <property type="match status" value="1"/>
</dbReference>